<accession>A0A022PLH5</accession>
<sequence length="412" mass="47124">MNLLVIDFESSNYNPVSEWYKDHNCYLITSTESLKLMSNEVISSFKKVVDIESLHPDNDDLIFYYAEKLRKETVFDYVIGVREFDLLPAAYIRKKWGLPGASVEAIEAYRDKGVMKEILERNNVPIPKFSLIKNALDVIEFIEDHDYPVILKPRTSKRARGISILKNDNDLHNSLYIGLKRNSEELINMMVEEFVDGPMYHVDGVVLNNQIRFIWPSLYVSNCMDFQNGNYISSCLLSPEDKLFDRIIKYVRKCIEALPSPVNFAFHAEVFLCSDGSFKLCEIAARAGGGPVMTSIENIFGINPKEIAFNAYIGNVSNEKLNSINIKPNSICGWIIIPNKLINSYIYNIPEFCPFPQVTSYKTFAKDGDYFSDERQVITEITITSSTSNEVKNLIAGIMKWFYSQINFKAVN</sequence>
<dbReference type="InterPro" id="IPR052032">
    <property type="entry name" value="ATP-dep_AA_Ligase"/>
</dbReference>
<keyword evidence="7" id="KW-1185">Reference proteome</keyword>
<evidence type="ECO:0000256" key="2">
    <source>
        <dbReference type="ARBA" id="ARBA00022741"/>
    </source>
</evidence>
<evidence type="ECO:0000256" key="4">
    <source>
        <dbReference type="PROSITE-ProRule" id="PRU00409"/>
    </source>
</evidence>
<dbReference type="SUPFAM" id="SSF56059">
    <property type="entry name" value="Glutathione synthetase ATP-binding domain-like"/>
    <property type="match status" value="1"/>
</dbReference>
<proteinExistence type="predicted"/>
<protein>
    <submittedName>
        <fullName evidence="6">Biotin carboxylase</fullName>
    </submittedName>
</protein>
<dbReference type="Pfam" id="PF13535">
    <property type="entry name" value="ATP-grasp_4"/>
    <property type="match status" value="1"/>
</dbReference>
<evidence type="ECO:0000259" key="5">
    <source>
        <dbReference type="PROSITE" id="PS50975"/>
    </source>
</evidence>
<dbReference type="Gene3D" id="3.40.50.20">
    <property type="match status" value="1"/>
</dbReference>
<dbReference type="PATRIC" id="fig|1393736.3.peg.1598"/>
<evidence type="ECO:0000256" key="3">
    <source>
        <dbReference type="ARBA" id="ARBA00022840"/>
    </source>
</evidence>
<comment type="caution">
    <text evidence="6">The sequence shown here is derived from an EMBL/GenBank/DDBJ whole genome shotgun (WGS) entry which is preliminary data.</text>
</comment>
<dbReference type="GO" id="GO:0005524">
    <property type="term" value="F:ATP binding"/>
    <property type="evidence" value="ECO:0007669"/>
    <property type="project" value="UniProtKB-UniRule"/>
</dbReference>
<keyword evidence="3 4" id="KW-0067">ATP-binding</keyword>
<dbReference type="PROSITE" id="PS50975">
    <property type="entry name" value="ATP_GRASP"/>
    <property type="match status" value="1"/>
</dbReference>
<dbReference type="PANTHER" id="PTHR43585">
    <property type="entry name" value="FUMIPYRROLE BIOSYNTHESIS PROTEIN C"/>
    <property type="match status" value="1"/>
</dbReference>
<dbReference type="GO" id="GO:0046872">
    <property type="term" value="F:metal ion binding"/>
    <property type="evidence" value="ECO:0007669"/>
    <property type="project" value="InterPro"/>
</dbReference>
<dbReference type="GO" id="GO:0016874">
    <property type="term" value="F:ligase activity"/>
    <property type="evidence" value="ECO:0007669"/>
    <property type="project" value="UniProtKB-KW"/>
</dbReference>
<dbReference type="InterPro" id="IPR011761">
    <property type="entry name" value="ATP-grasp"/>
</dbReference>
<dbReference type="EMBL" id="JFGV01000018">
    <property type="protein sequence ID" value="EYU15848.1"/>
    <property type="molecule type" value="Genomic_DNA"/>
</dbReference>
<organism evidence="6 7">
    <name type="scientific">Photorhabdus aegyptia</name>
    <dbReference type="NCBI Taxonomy" id="2805098"/>
    <lineage>
        <taxon>Bacteria</taxon>
        <taxon>Pseudomonadati</taxon>
        <taxon>Pseudomonadota</taxon>
        <taxon>Gammaproteobacteria</taxon>
        <taxon>Enterobacterales</taxon>
        <taxon>Morganellaceae</taxon>
        <taxon>Photorhabdus</taxon>
    </lineage>
</organism>
<dbReference type="AlphaFoldDB" id="A0A022PLH5"/>
<dbReference type="PANTHER" id="PTHR43585:SF2">
    <property type="entry name" value="ATP-GRASP ENZYME FSQD"/>
    <property type="match status" value="1"/>
</dbReference>
<feature type="domain" description="ATP-grasp" evidence="5">
    <location>
        <begin position="116"/>
        <end position="313"/>
    </location>
</feature>
<dbReference type="Gene3D" id="3.30.470.20">
    <property type="entry name" value="ATP-grasp fold, B domain"/>
    <property type="match status" value="1"/>
</dbReference>
<dbReference type="Proteomes" id="UP000023464">
    <property type="component" value="Unassembled WGS sequence"/>
</dbReference>
<keyword evidence="2 4" id="KW-0547">Nucleotide-binding</keyword>
<gene>
    <name evidence="6" type="ORF">BA1DRAFT_01585</name>
</gene>
<keyword evidence="1" id="KW-0436">Ligase</keyword>
<evidence type="ECO:0000256" key="1">
    <source>
        <dbReference type="ARBA" id="ARBA00022598"/>
    </source>
</evidence>
<dbReference type="RefSeq" id="WP_036777666.1">
    <property type="nucleotide sequence ID" value="NZ_CAWLTM010000097.1"/>
</dbReference>
<name>A0A022PLH5_9GAMM</name>
<reference evidence="6 7" key="1">
    <citation type="submission" date="2014-03" db="EMBL/GenBank/DDBJ databases">
        <title>Draft Genome of Photorhabdus luminescens BA1, an Egyptian Isolate.</title>
        <authorList>
            <person name="Ghazal S."/>
            <person name="Hurst S.G.IV."/>
            <person name="Morris K."/>
            <person name="Thomas K."/>
            <person name="Tisa L.S."/>
        </authorList>
    </citation>
    <scope>NUCLEOTIDE SEQUENCE [LARGE SCALE GENOMIC DNA]</scope>
    <source>
        <strain evidence="6 7">BA1</strain>
    </source>
</reference>
<evidence type="ECO:0000313" key="6">
    <source>
        <dbReference type="EMBL" id="EYU15848.1"/>
    </source>
</evidence>
<evidence type="ECO:0000313" key="7">
    <source>
        <dbReference type="Proteomes" id="UP000023464"/>
    </source>
</evidence>